<organism evidence="2 3">
    <name type="scientific">Paenibacillus taihuensis</name>
    <dbReference type="NCBI Taxonomy" id="1156355"/>
    <lineage>
        <taxon>Bacteria</taxon>
        <taxon>Bacillati</taxon>
        <taxon>Bacillota</taxon>
        <taxon>Bacilli</taxon>
        <taxon>Bacillales</taxon>
        <taxon>Paenibacillaceae</taxon>
        <taxon>Paenibacillus</taxon>
    </lineage>
</organism>
<keyword evidence="1" id="KW-0812">Transmembrane</keyword>
<reference evidence="2 3" key="1">
    <citation type="submission" date="2018-08" db="EMBL/GenBank/DDBJ databases">
        <title>Genomic Encyclopedia of Type Strains, Phase III (KMG-III): the genomes of soil and plant-associated and newly described type strains.</title>
        <authorList>
            <person name="Whitman W."/>
        </authorList>
    </citation>
    <scope>NUCLEOTIDE SEQUENCE [LARGE SCALE GENOMIC DNA]</scope>
    <source>
        <strain evidence="2 3">CGMCC 1.10966</strain>
    </source>
</reference>
<proteinExistence type="predicted"/>
<evidence type="ECO:0000313" key="3">
    <source>
        <dbReference type="Proteomes" id="UP000256304"/>
    </source>
</evidence>
<dbReference type="RefSeq" id="WP_116192428.1">
    <property type="nucleotide sequence ID" value="NZ_QTTN01000055.1"/>
</dbReference>
<protein>
    <submittedName>
        <fullName evidence="2">Putative membrane protein</fullName>
    </submittedName>
</protein>
<keyword evidence="3" id="KW-1185">Reference proteome</keyword>
<dbReference type="AlphaFoldDB" id="A0A3D9Q9Q4"/>
<evidence type="ECO:0000313" key="2">
    <source>
        <dbReference type="EMBL" id="REE57453.1"/>
    </source>
</evidence>
<comment type="caution">
    <text evidence="2">The sequence shown here is derived from an EMBL/GenBank/DDBJ whole genome shotgun (WGS) entry which is preliminary data.</text>
</comment>
<feature type="transmembrane region" description="Helical" evidence="1">
    <location>
        <begin position="94"/>
        <end position="114"/>
    </location>
</feature>
<keyword evidence="1" id="KW-1133">Transmembrane helix</keyword>
<dbReference type="OrthoDB" id="5402524at2"/>
<feature type="transmembrane region" description="Helical" evidence="1">
    <location>
        <begin position="63"/>
        <end position="82"/>
    </location>
</feature>
<keyword evidence="1" id="KW-0472">Membrane</keyword>
<feature type="transmembrane region" description="Helical" evidence="1">
    <location>
        <begin position="181"/>
        <end position="202"/>
    </location>
</feature>
<evidence type="ECO:0000256" key="1">
    <source>
        <dbReference type="SAM" id="Phobius"/>
    </source>
</evidence>
<accession>A0A3D9Q9Q4</accession>
<dbReference type="EMBL" id="QTTN01000055">
    <property type="protein sequence ID" value="REE57453.1"/>
    <property type="molecule type" value="Genomic_DNA"/>
</dbReference>
<dbReference type="Proteomes" id="UP000256304">
    <property type="component" value="Unassembled WGS sequence"/>
</dbReference>
<sequence length="205" mass="23092">MKQHPRYAYFTVIIVILILLSYLPEQLTVWQNWALPVLAGCMFVPLIISILKRHHERARTFAVITNSIVMIGLISSVGILLHQLFTHAASASELFGSALVLWVTNILVFSVWYWEIDRGGPRARNEQEDRVPDFLFPQMTSGREDLKSWNPAFLDYLFLAFNTNTAFSPTDTLVLSKTAKVLTMMQASISLVIVAVLAARAINIA</sequence>
<name>A0A3D9Q9Q4_9BACL</name>
<feature type="transmembrane region" description="Helical" evidence="1">
    <location>
        <begin position="30"/>
        <end position="51"/>
    </location>
</feature>
<feature type="transmembrane region" description="Helical" evidence="1">
    <location>
        <begin position="7"/>
        <end position="24"/>
    </location>
</feature>
<gene>
    <name evidence="2" type="ORF">A8990_15531</name>
</gene>